<evidence type="ECO:0000256" key="2">
    <source>
        <dbReference type="SAM" id="Phobius"/>
    </source>
</evidence>
<evidence type="ECO:0000256" key="1">
    <source>
        <dbReference type="SAM" id="MobiDB-lite"/>
    </source>
</evidence>
<accession>A0A1E5UBP6</accession>
<evidence type="ECO:0000259" key="3">
    <source>
        <dbReference type="Pfam" id="PF05569"/>
    </source>
</evidence>
<dbReference type="AlphaFoldDB" id="A0A1E5UBP6"/>
<dbReference type="PANTHER" id="PTHR33446:SF2">
    <property type="entry name" value="PROTEIN TONB"/>
    <property type="match status" value="1"/>
</dbReference>
<dbReference type="CDD" id="cd07341">
    <property type="entry name" value="M56_BlaR1_MecR1_like"/>
    <property type="match status" value="1"/>
</dbReference>
<sequence>METYIYIMIALSAIFILLYFVFLEKEKNHHFKRFYLLSSALFSILVPLISINYGTIEVVGNINQNNSELLILPETKLVETTVFTLESLVLGIYILGFSLLFLKFSWGIFKLIKEIKFSEKIKQDHYQFILKQNKFTPYSFWNSIFLNKSDFLEGQIDYKIILHEKAHVNQKHSIDVIFIEIMLCVFWFNPAFFFYRKAIVTNHEFLADEAVLSQNKDIISYQKLILNELISEKILFTHPFNLHNTKKRIVMMTNKLTKIAKMKSYLTLPISALLFFAFVEKVPAKIENTVNKSLQKIVKKEETQFSGTQVSNIEKSAFKNEMISIKKDTIKPKKQKVEKVKEENTEMIPPPPPVKEISSQTEPEFPGGLAALRNKLAENFDVSKMKNSKGTLKGVLIIIVSEDGKSYNANYQFDDENFKTAAKDALEKTLKGVEWKPGTLNGKPVASQFKMPITMNFN</sequence>
<feature type="transmembrane region" description="Helical" evidence="2">
    <location>
        <begin position="6"/>
        <end position="22"/>
    </location>
</feature>
<comment type="caution">
    <text evidence="4">The sequence shown here is derived from an EMBL/GenBank/DDBJ whole genome shotgun (WGS) entry which is preliminary data.</text>
</comment>
<feature type="transmembrane region" description="Helical" evidence="2">
    <location>
        <begin position="174"/>
        <end position="195"/>
    </location>
</feature>
<protein>
    <submittedName>
        <fullName evidence="4">BlaR1 peptidase M56 family protein</fullName>
    </submittedName>
</protein>
<dbReference type="Pfam" id="PF05569">
    <property type="entry name" value="Peptidase_M56"/>
    <property type="match status" value="1"/>
</dbReference>
<keyword evidence="2" id="KW-0472">Membrane</keyword>
<feature type="domain" description="Peptidase M56" evidence="3">
    <location>
        <begin position="142"/>
        <end position="251"/>
    </location>
</feature>
<dbReference type="STRING" id="237258.SAMN04489756_105157"/>
<organism evidence="4 5">
    <name type="scientific">Cloacibacterium normanense</name>
    <dbReference type="NCBI Taxonomy" id="237258"/>
    <lineage>
        <taxon>Bacteria</taxon>
        <taxon>Pseudomonadati</taxon>
        <taxon>Bacteroidota</taxon>
        <taxon>Flavobacteriia</taxon>
        <taxon>Flavobacteriales</taxon>
        <taxon>Weeksellaceae</taxon>
    </lineage>
</organism>
<keyword evidence="2" id="KW-1133">Transmembrane helix</keyword>
<dbReference type="KEGG" id="cnr:EB819_10610"/>
<name>A0A1E5UBP6_9FLAO</name>
<evidence type="ECO:0000313" key="5">
    <source>
        <dbReference type="Proteomes" id="UP000095601"/>
    </source>
</evidence>
<dbReference type="Proteomes" id="UP000095601">
    <property type="component" value="Unassembled WGS sequence"/>
</dbReference>
<dbReference type="RefSeq" id="WP_069800468.1">
    <property type="nucleotide sequence ID" value="NZ_CP034157.1"/>
</dbReference>
<dbReference type="Gene3D" id="3.30.1150.10">
    <property type="match status" value="1"/>
</dbReference>
<feature type="region of interest" description="Disordered" evidence="1">
    <location>
        <begin position="334"/>
        <end position="363"/>
    </location>
</feature>
<dbReference type="SUPFAM" id="SSF74653">
    <property type="entry name" value="TolA/TonB C-terminal domain"/>
    <property type="match status" value="1"/>
</dbReference>
<reference evidence="4 5" key="1">
    <citation type="submission" date="2016-09" db="EMBL/GenBank/DDBJ databases">
        <authorList>
            <person name="Capua I."/>
            <person name="De Benedictis P."/>
            <person name="Joannis T."/>
            <person name="Lombin L.H."/>
            <person name="Cattoli G."/>
        </authorList>
    </citation>
    <scope>NUCLEOTIDE SEQUENCE [LARGE SCALE GENOMIC DNA]</scope>
    <source>
        <strain evidence="4 5">NRS-1</strain>
    </source>
</reference>
<dbReference type="GO" id="GO:0098797">
    <property type="term" value="C:plasma membrane protein complex"/>
    <property type="evidence" value="ECO:0007669"/>
    <property type="project" value="TreeGrafter"/>
</dbReference>
<feature type="compositionally biased region" description="Basic and acidic residues" evidence="1">
    <location>
        <begin position="334"/>
        <end position="344"/>
    </location>
</feature>
<keyword evidence="2" id="KW-0812">Transmembrane</keyword>
<keyword evidence="5" id="KW-1185">Reference proteome</keyword>
<dbReference type="InterPro" id="IPR008756">
    <property type="entry name" value="Peptidase_M56"/>
</dbReference>
<gene>
    <name evidence="4" type="ORF">BHF72_0728</name>
</gene>
<proteinExistence type="predicted"/>
<feature type="transmembrane region" description="Helical" evidence="2">
    <location>
        <begin position="90"/>
        <end position="112"/>
    </location>
</feature>
<feature type="transmembrane region" description="Helical" evidence="2">
    <location>
        <begin position="34"/>
        <end position="56"/>
    </location>
</feature>
<dbReference type="OrthoDB" id="1522859at2"/>
<dbReference type="GO" id="GO:0031992">
    <property type="term" value="F:energy transducer activity"/>
    <property type="evidence" value="ECO:0007669"/>
    <property type="project" value="TreeGrafter"/>
</dbReference>
<dbReference type="EMBL" id="MKGI01000078">
    <property type="protein sequence ID" value="OEL10363.1"/>
    <property type="molecule type" value="Genomic_DNA"/>
</dbReference>
<evidence type="ECO:0000313" key="4">
    <source>
        <dbReference type="EMBL" id="OEL10363.1"/>
    </source>
</evidence>
<dbReference type="PANTHER" id="PTHR33446">
    <property type="entry name" value="PROTEIN TONB-RELATED"/>
    <property type="match status" value="1"/>
</dbReference>
<dbReference type="InterPro" id="IPR051045">
    <property type="entry name" value="TonB-dependent_transducer"/>
</dbReference>